<protein>
    <submittedName>
        <fullName evidence="2">Type I 3-dehydroquinate dehydratase</fullName>
        <ecNumber evidence="2">4.2.1.10</ecNumber>
    </submittedName>
</protein>
<comment type="caution">
    <text evidence="2">The sequence shown here is derived from an EMBL/GenBank/DDBJ whole genome shotgun (WGS) entry which is preliminary data.</text>
</comment>
<feature type="region of interest" description="Disordered" evidence="1">
    <location>
        <begin position="121"/>
        <end position="153"/>
    </location>
</feature>
<sequence>MSNTKPAFTELERPFVCTMISEPTIDAAASVMKHSEFEGADAFIVNLMGDGRFGLERQYLNEDDLGELFRSTALPVLACYYRWQYDGGRVPETDPERMEILRTAVRAGADAVDMVGDTFDPTPGPPEFSDEATEYSLDGDSPPREAFADSEAVERQREEIRAVHDLGGEVQMTAHTRVHLTPDEAVAIGTQFEERGADMVKVVGVDMSWDDLVDTFQAAVRMDRELDVPFVMMSHGEHGVLGRYVTPFLGSMLCFTQHDYPPGGFYLQPLTTNVRAVFDSVKNTTPVREPEGQNWL</sequence>
<reference evidence="2 3" key="1">
    <citation type="journal article" date="2019" name="Int. J. Syst. Evol. Microbiol.">
        <title>The Global Catalogue of Microorganisms (GCM) 10K type strain sequencing project: providing services to taxonomists for standard genome sequencing and annotation.</title>
        <authorList>
            <consortium name="The Broad Institute Genomics Platform"/>
            <consortium name="The Broad Institute Genome Sequencing Center for Infectious Disease"/>
            <person name="Wu L."/>
            <person name="Ma J."/>
        </authorList>
    </citation>
    <scope>NUCLEOTIDE SEQUENCE [LARGE SCALE GENOMIC DNA]</scope>
    <source>
        <strain evidence="2 3">PSR21</strain>
    </source>
</reference>
<evidence type="ECO:0000313" key="3">
    <source>
        <dbReference type="Proteomes" id="UP001596547"/>
    </source>
</evidence>
<dbReference type="EC" id="4.2.1.10" evidence="2"/>
<dbReference type="Proteomes" id="UP001596547">
    <property type="component" value="Unassembled WGS sequence"/>
</dbReference>
<dbReference type="Pfam" id="PF01487">
    <property type="entry name" value="DHquinase_I"/>
    <property type="match status" value="1"/>
</dbReference>
<dbReference type="PANTHER" id="PTHR21089:SF1">
    <property type="entry name" value="BIFUNCTIONAL 3-DEHYDROQUINATE DEHYDRATASE_SHIKIMATE DEHYDROGENASE, CHLOROPLASTIC"/>
    <property type="match status" value="1"/>
</dbReference>
<dbReference type="EMBL" id="JBHTBF010000003">
    <property type="protein sequence ID" value="MFC7318638.1"/>
    <property type="molecule type" value="Genomic_DNA"/>
</dbReference>
<dbReference type="InterPro" id="IPR013785">
    <property type="entry name" value="Aldolase_TIM"/>
</dbReference>
<dbReference type="SUPFAM" id="SSF51569">
    <property type="entry name" value="Aldolase"/>
    <property type="match status" value="1"/>
</dbReference>
<dbReference type="RefSeq" id="WP_276306523.1">
    <property type="nucleotide sequence ID" value="NZ_CP119993.1"/>
</dbReference>
<dbReference type="Gene3D" id="3.20.20.70">
    <property type="entry name" value="Aldolase class I"/>
    <property type="match status" value="1"/>
</dbReference>
<proteinExistence type="predicted"/>
<organism evidence="2 3">
    <name type="scientific">Halomarina halobia</name>
    <dbReference type="NCBI Taxonomy" id="3033386"/>
    <lineage>
        <taxon>Archaea</taxon>
        <taxon>Methanobacteriati</taxon>
        <taxon>Methanobacteriota</taxon>
        <taxon>Stenosarchaea group</taxon>
        <taxon>Halobacteria</taxon>
        <taxon>Halobacteriales</taxon>
        <taxon>Natronomonadaceae</taxon>
        <taxon>Halomarina</taxon>
    </lineage>
</organism>
<evidence type="ECO:0000313" key="2">
    <source>
        <dbReference type="EMBL" id="MFC7318638.1"/>
    </source>
</evidence>
<dbReference type="InterPro" id="IPR022893">
    <property type="entry name" value="Shikimate_DH_fam"/>
</dbReference>
<evidence type="ECO:0000256" key="1">
    <source>
        <dbReference type="SAM" id="MobiDB-lite"/>
    </source>
</evidence>
<dbReference type="PANTHER" id="PTHR21089">
    <property type="entry name" value="SHIKIMATE DEHYDROGENASE"/>
    <property type="match status" value="1"/>
</dbReference>
<keyword evidence="2" id="KW-0456">Lyase</keyword>
<accession>A0ABD6AE90</accession>
<dbReference type="GO" id="GO:0003855">
    <property type="term" value="F:3-dehydroquinate dehydratase activity"/>
    <property type="evidence" value="ECO:0007669"/>
    <property type="project" value="UniProtKB-EC"/>
</dbReference>
<dbReference type="AlphaFoldDB" id="A0ABD6AE90"/>
<feature type="compositionally biased region" description="Basic and acidic residues" evidence="1">
    <location>
        <begin position="141"/>
        <end position="153"/>
    </location>
</feature>
<gene>
    <name evidence="2" type="ORF">ACFQPE_17835</name>
</gene>
<dbReference type="GeneID" id="79317173"/>
<keyword evidence="3" id="KW-1185">Reference proteome</keyword>
<dbReference type="InterPro" id="IPR001381">
    <property type="entry name" value="DHquinase_I"/>
</dbReference>
<name>A0ABD6AE90_9EURY</name>